<protein>
    <submittedName>
        <fullName evidence="1">Cbb3-type cytochrome c oxidase subunit 3</fullName>
    </submittedName>
</protein>
<sequence length="54" mass="6127">MLSGILTLLLMLLFLGVWAWSWQPRHRARFDAAARLALDEGETDIDASTREPQS</sequence>
<evidence type="ECO:0000313" key="2">
    <source>
        <dbReference type="Proteomes" id="UP001165423"/>
    </source>
</evidence>
<evidence type="ECO:0000313" key="1">
    <source>
        <dbReference type="EMBL" id="MCJ0825638.1"/>
    </source>
</evidence>
<gene>
    <name evidence="1" type="ORF">MQC88_06660</name>
</gene>
<reference evidence="1 2" key="1">
    <citation type="submission" date="2022-03" db="EMBL/GenBank/DDBJ databases">
        <title>Luteimonas soily sp. nov., a novel bacterium isolated from the soil.</title>
        <authorList>
            <person name="Zhang X."/>
        </authorList>
    </citation>
    <scope>NUCLEOTIDE SEQUENCE [LARGE SCALE GENOMIC DNA]</scope>
    <source>
        <strain evidence="1 2">50</strain>
    </source>
</reference>
<proteinExistence type="predicted"/>
<keyword evidence="2" id="KW-1185">Reference proteome</keyword>
<name>A0ABT0A3W8_9GAMM</name>
<dbReference type="Pfam" id="PF05545">
    <property type="entry name" value="FixQ"/>
    <property type="match status" value="1"/>
</dbReference>
<dbReference type="EMBL" id="JALGCL010000001">
    <property type="protein sequence ID" value="MCJ0825638.1"/>
    <property type="molecule type" value="Genomic_DNA"/>
</dbReference>
<dbReference type="RefSeq" id="WP_243320139.1">
    <property type="nucleotide sequence ID" value="NZ_JALGCL010000001.1"/>
</dbReference>
<organism evidence="1 2">
    <name type="scientific">Cognatiluteimonas sedimenti</name>
    <dbReference type="NCBI Taxonomy" id="2927791"/>
    <lineage>
        <taxon>Bacteria</taxon>
        <taxon>Pseudomonadati</taxon>
        <taxon>Pseudomonadota</taxon>
        <taxon>Gammaproteobacteria</taxon>
        <taxon>Lysobacterales</taxon>
        <taxon>Lysobacteraceae</taxon>
        <taxon>Cognatiluteimonas</taxon>
    </lineage>
</organism>
<comment type="caution">
    <text evidence="1">The sequence shown here is derived from an EMBL/GenBank/DDBJ whole genome shotgun (WGS) entry which is preliminary data.</text>
</comment>
<dbReference type="InterPro" id="IPR008621">
    <property type="entry name" value="Cbb3-typ_cyt_oxidase_comp"/>
</dbReference>
<dbReference type="Proteomes" id="UP001165423">
    <property type="component" value="Unassembled WGS sequence"/>
</dbReference>
<accession>A0ABT0A3W8</accession>